<name>A0ABU0HL20_9HYPH</name>
<dbReference type="RefSeq" id="WP_238252554.1">
    <property type="nucleotide sequence ID" value="NZ_BPQX01000056.1"/>
</dbReference>
<proteinExistence type="predicted"/>
<protein>
    <submittedName>
        <fullName evidence="1">Uncharacterized protein</fullName>
    </submittedName>
</protein>
<dbReference type="EMBL" id="JAUSVV010000004">
    <property type="protein sequence ID" value="MDQ0443014.1"/>
    <property type="molecule type" value="Genomic_DNA"/>
</dbReference>
<sequence length="65" mass="7277">MKVEDLLKMPLGGRVTVTADAQAMDWLEWAGFFPERVDGDLYVMRRDHPVGVLFASEPSRPTTIG</sequence>
<reference evidence="1 2" key="1">
    <citation type="submission" date="2023-07" db="EMBL/GenBank/DDBJ databases">
        <title>Genomic Encyclopedia of Type Strains, Phase IV (KMG-IV): sequencing the most valuable type-strain genomes for metagenomic binning, comparative biology and taxonomic classification.</title>
        <authorList>
            <person name="Goeker M."/>
        </authorList>
    </citation>
    <scope>NUCLEOTIDE SEQUENCE [LARGE SCALE GENOMIC DNA]</scope>
    <source>
        <strain evidence="1 2">DSM 19562</strain>
    </source>
</reference>
<organism evidence="1 2">
    <name type="scientific">Methylobacterium persicinum</name>
    <dbReference type="NCBI Taxonomy" id="374426"/>
    <lineage>
        <taxon>Bacteria</taxon>
        <taxon>Pseudomonadati</taxon>
        <taxon>Pseudomonadota</taxon>
        <taxon>Alphaproteobacteria</taxon>
        <taxon>Hyphomicrobiales</taxon>
        <taxon>Methylobacteriaceae</taxon>
        <taxon>Methylobacterium</taxon>
    </lineage>
</organism>
<keyword evidence="2" id="KW-1185">Reference proteome</keyword>
<accession>A0ABU0HL20</accession>
<gene>
    <name evidence="1" type="ORF">QO016_002511</name>
</gene>
<evidence type="ECO:0000313" key="1">
    <source>
        <dbReference type="EMBL" id="MDQ0443014.1"/>
    </source>
</evidence>
<dbReference type="Proteomes" id="UP001236369">
    <property type="component" value="Unassembled WGS sequence"/>
</dbReference>
<evidence type="ECO:0000313" key="2">
    <source>
        <dbReference type="Proteomes" id="UP001236369"/>
    </source>
</evidence>
<comment type="caution">
    <text evidence="1">The sequence shown here is derived from an EMBL/GenBank/DDBJ whole genome shotgun (WGS) entry which is preliminary data.</text>
</comment>